<evidence type="ECO:0000313" key="1">
    <source>
        <dbReference type="EMBL" id="MET3748904.1"/>
    </source>
</evidence>
<comment type="caution">
    <text evidence="1">The sequence shown here is derived from an EMBL/GenBank/DDBJ whole genome shotgun (WGS) entry which is preliminary data.</text>
</comment>
<dbReference type="RefSeq" id="WP_022067836.1">
    <property type="nucleotide sequence ID" value="NZ_BAABXN010000001.1"/>
</dbReference>
<gene>
    <name evidence="1" type="ORF">ABID24_000120</name>
</gene>
<sequence length="46" mass="5129">MSKIQMYSQKLGKNVIVETSKKANTVAMGWSNSGWSKSGGWKRPQL</sequence>
<name>A0ABV2LXG7_9FIRM</name>
<dbReference type="Proteomes" id="UP001549106">
    <property type="component" value="Unassembled WGS sequence"/>
</dbReference>
<keyword evidence="2" id="KW-1185">Reference proteome</keyword>
<reference evidence="1 2" key="1">
    <citation type="submission" date="2024-06" db="EMBL/GenBank/DDBJ databases">
        <title>Genomic Encyclopedia of Type Strains, Phase IV (KMG-IV): sequencing the most valuable type-strain genomes for metagenomic binning, comparative biology and taxonomic classification.</title>
        <authorList>
            <person name="Goeker M."/>
        </authorList>
    </citation>
    <scope>NUCLEOTIDE SEQUENCE [LARGE SCALE GENOMIC DNA]</scope>
    <source>
        <strain evidence="1 2">DSM 29492</strain>
    </source>
</reference>
<evidence type="ECO:0000313" key="2">
    <source>
        <dbReference type="Proteomes" id="UP001549106"/>
    </source>
</evidence>
<protein>
    <submittedName>
        <fullName evidence="1">Uncharacterized protein</fullName>
    </submittedName>
</protein>
<accession>A0ABV2LXG7</accession>
<proteinExistence type="predicted"/>
<dbReference type="EMBL" id="JBEPMJ010000001">
    <property type="protein sequence ID" value="MET3748904.1"/>
    <property type="molecule type" value="Genomic_DNA"/>
</dbReference>
<organism evidence="1 2">
    <name type="scientific">Blautia caecimuris</name>
    <dbReference type="NCBI Taxonomy" id="1796615"/>
    <lineage>
        <taxon>Bacteria</taxon>
        <taxon>Bacillati</taxon>
        <taxon>Bacillota</taxon>
        <taxon>Clostridia</taxon>
        <taxon>Lachnospirales</taxon>
        <taxon>Lachnospiraceae</taxon>
        <taxon>Blautia</taxon>
    </lineage>
</organism>